<protein>
    <submittedName>
        <fullName evidence="1">Uncharacterized protein</fullName>
    </submittedName>
</protein>
<sequence length="73" mass="7955">MAKTKGVDGHGQPFDLPTISPPATPLGSTFKSAICIAILLDIKVTFLPAIDKSNHKLVAKAMYEVRYIDLDDR</sequence>
<dbReference type="STRING" id="29760.F6H809"/>
<name>F6H809_VITVI</name>
<dbReference type="InParanoid" id="F6H809"/>
<proteinExistence type="predicted"/>
<dbReference type="EMBL" id="FN595261">
    <property type="protein sequence ID" value="CCB48351.1"/>
    <property type="molecule type" value="Genomic_DNA"/>
</dbReference>
<accession>F6H809</accession>
<gene>
    <name evidence="1" type="ORF">VIT_00s0144g00160</name>
</gene>
<dbReference type="PaxDb" id="29760-VIT_00s0144g00160.t01"/>
<dbReference type="HOGENOM" id="CLU_2709911_0_0_1"/>
<evidence type="ECO:0000313" key="2">
    <source>
        <dbReference type="Proteomes" id="UP000009183"/>
    </source>
</evidence>
<keyword evidence="2" id="KW-1185">Reference proteome</keyword>
<reference evidence="2" key="1">
    <citation type="journal article" date="2007" name="Nature">
        <title>The grapevine genome sequence suggests ancestral hexaploidization in major angiosperm phyla.</title>
        <authorList>
            <consortium name="The French-Italian Public Consortium for Grapevine Genome Characterization."/>
            <person name="Jaillon O."/>
            <person name="Aury J.-M."/>
            <person name="Noel B."/>
            <person name="Policriti A."/>
            <person name="Clepet C."/>
            <person name="Casagrande A."/>
            <person name="Choisne N."/>
            <person name="Aubourg S."/>
            <person name="Vitulo N."/>
            <person name="Jubin C."/>
            <person name="Vezzi A."/>
            <person name="Legeai F."/>
            <person name="Hugueney P."/>
            <person name="Dasilva C."/>
            <person name="Horner D."/>
            <person name="Mica E."/>
            <person name="Jublot D."/>
            <person name="Poulain J."/>
            <person name="Bruyere C."/>
            <person name="Billault A."/>
            <person name="Segurens B."/>
            <person name="Gouyvenoux M."/>
            <person name="Ugarte E."/>
            <person name="Cattonaro F."/>
            <person name="Anthouard V."/>
            <person name="Vico V."/>
            <person name="Del Fabbro C."/>
            <person name="Alaux M."/>
            <person name="Di Gaspero G."/>
            <person name="Dumas V."/>
            <person name="Felice N."/>
            <person name="Paillard S."/>
            <person name="Juman I."/>
            <person name="Moroldo M."/>
            <person name="Scalabrin S."/>
            <person name="Canaguier A."/>
            <person name="Le Clainche I."/>
            <person name="Malacrida G."/>
            <person name="Durand E."/>
            <person name="Pesole G."/>
            <person name="Laucou V."/>
            <person name="Chatelet P."/>
            <person name="Merdinoglu D."/>
            <person name="Delledonne M."/>
            <person name="Pezzotti M."/>
            <person name="Lecharny A."/>
            <person name="Scarpelli C."/>
            <person name="Artiguenave F."/>
            <person name="Pe M.E."/>
            <person name="Valle G."/>
            <person name="Morgante M."/>
            <person name="Caboche M."/>
            <person name="Adam-Blondon A.-F."/>
            <person name="Weissenbach J."/>
            <person name="Quetier F."/>
            <person name="Wincker P."/>
        </authorList>
    </citation>
    <scope>NUCLEOTIDE SEQUENCE [LARGE SCALE GENOMIC DNA]</scope>
    <source>
        <strain evidence="2">cv. Pinot noir / PN40024</strain>
    </source>
</reference>
<evidence type="ECO:0000313" key="1">
    <source>
        <dbReference type="EMBL" id="CCB48351.1"/>
    </source>
</evidence>
<organism evidence="1 2">
    <name type="scientific">Vitis vinifera</name>
    <name type="common">Grape</name>
    <dbReference type="NCBI Taxonomy" id="29760"/>
    <lineage>
        <taxon>Eukaryota</taxon>
        <taxon>Viridiplantae</taxon>
        <taxon>Streptophyta</taxon>
        <taxon>Embryophyta</taxon>
        <taxon>Tracheophyta</taxon>
        <taxon>Spermatophyta</taxon>
        <taxon>Magnoliopsida</taxon>
        <taxon>eudicotyledons</taxon>
        <taxon>Gunneridae</taxon>
        <taxon>Pentapetalae</taxon>
        <taxon>rosids</taxon>
        <taxon>Vitales</taxon>
        <taxon>Vitaceae</taxon>
        <taxon>Viteae</taxon>
        <taxon>Vitis</taxon>
    </lineage>
</organism>
<dbReference type="Proteomes" id="UP000009183">
    <property type="component" value="Unassembled WGS sequence, unordered"/>
</dbReference>
<dbReference type="AlphaFoldDB" id="F6H809"/>